<dbReference type="AlphaFoldDB" id="A0A0F9MZA1"/>
<reference evidence="1" key="1">
    <citation type="journal article" date="2015" name="Nature">
        <title>Complex archaea that bridge the gap between prokaryotes and eukaryotes.</title>
        <authorList>
            <person name="Spang A."/>
            <person name="Saw J.H."/>
            <person name="Jorgensen S.L."/>
            <person name="Zaremba-Niedzwiedzka K."/>
            <person name="Martijn J."/>
            <person name="Lind A.E."/>
            <person name="van Eijk R."/>
            <person name="Schleper C."/>
            <person name="Guy L."/>
            <person name="Ettema T.J."/>
        </authorList>
    </citation>
    <scope>NUCLEOTIDE SEQUENCE</scope>
</reference>
<sequence length="131" mass="14455">MTVVTDEGMMRAACVMREASDQMNTAAQCMDWSMQLQRLDELVGRFEAAVEAMDLQAILDRVDPPSRAAAERSAVMNDAERIELALGLLRKYEWSMPGGYCPQCGGLKPRGHKPNCDVARVLNLQPPGAEE</sequence>
<name>A0A0F9MZA1_9ZZZZ</name>
<evidence type="ECO:0000313" key="1">
    <source>
        <dbReference type="EMBL" id="KKN11039.1"/>
    </source>
</evidence>
<protein>
    <submittedName>
        <fullName evidence="1">Uncharacterized protein</fullName>
    </submittedName>
</protein>
<organism evidence="1">
    <name type="scientific">marine sediment metagenome</name>
    <dbReference type="NCBI Taxonomy" id="412755"/>
    <lineage>
        <taxon>unclassified sequences</taxon>
        <taxon>metagenomes</taxon>
        <taxon>ecological metagenomes</taxon>
    </lineage>
</organism>
<comment type="caution">
    <text evidence="1">The sequence shown here is derived from an EMBL/GenBank/DDBJ whole genome shotgun (WGS) entry which is preliminary data.</text>
</comment>
<dbReference type="EMBL" id="LAZR01004181">
    <property type="protein sequence ID" value="KKN11039.1"/>
    <property type="molecule type" value="Genomic_DNA"/>
</dbReference>
<gene>
    <name evidence="1" type="ORF">LCGC14_1030700</name>
</gene>
<proteinExistence type="predicted"/>
<accession>A0A0F9MZA1</accession>